<keyword evidence="2" id="KW-1185">Reference proteome</keyword>
<reference evidence="1 2" key="1">
    <citation type="submission" date="2024-05" db="EMBL/GenBank/DDBJ databases">
        <title>Genome sequencing and assembly of Indian major carp, Cirrhinus mrigala (Hamilton, 1822).</title>
        <authorList>
            <person name="Mohindra V."/>
            <person name="Chowdhury L.M."/>
            <person name="Lal K."/>
            <person name="Jena J.K."/>
        </authorList>
    </citation>
    <scope>NUCLEOTIDE SEQUENCE [LARGE SCALE GENOMIC DNA]</scope>
    <source>
        <strain evidence="1">CM1030</strain>
        <tissue evidence="1">Blood</tissue>
    </source>
</reference>
<organism evidence="1 2">
    <name type="scientific">Cirrhinus mrigala</name>
    <name type="common">Mrigala</name>
    <dbReference type="NCBI Taxonomy" id="683832"/>
    <lineage>
        <taxon>Eukaryota</taxon>
        <taxon>Metazoa</taxon>
        <taxon>Chordata</taxon>
        <taxon>Craniata</taxon>
        <taxon>Vertebrata</taxon>
        <taxon>Euteleostomi</taxon>
        <taxon>Actinopterygii</taxon>
        <taxon>Neopterygii</taxon>
        <taxon>Teleostei</taxon>
        <taxon>Ostariophysi</taxon>
        <taxon>Cypriniformes</taxon>
        <taxon>Cyprinidae</taxon>
        <taxon>Labeoninae</taxon>
        <taxon>Labeonini</taxon>
        <taxon>Cirrhinus</taxon>
    </lineage>
</organism>
<proteinExistence type="predicted"/>
<dbReference type="Proteomes" id="UP001529510">
    <property type="component" value="Unassembled WGS sequence"/>
</dbReference>
<dbReference type="AlphaFoldDB" id="A0ABD0PGG6"/>
<name>A0ABD0PGG6_CIRMR</name>
<protein>
    <submittedName>
        <fullName evidence="1">Uncharacterized protein</fullName>
    </submittedName>
</protein>
<accession>A0ABD0PGG6</accession>
<sequence>SPTPDPRNPLPTLSSKRREELARIRQRQLANAVHYIWETGEDKYTFRYFHTGFW</sequence>
<feature type="non-terminal residue" evidence="1">
    <location>
        <position position="54"/>
    </location>
</feature>
<evidence type="ECO:0000313" key="2">
    <source>
        <dbReference type="Proteomes" id="UP001529510"/>
    </source>
</evidence>
<dbReference type="Pfam" id="PF07803">
    <property type="entry name" value="GSG-1"/>
    <property type="match status" value="1"/>
</dbReference>
<comment type="caution">
    <text evidence="1">The sequence shown here is derived from an EMBL/GenBank/DDBJ whole genome shotgun (WGS) entry which is preliminary data.</text>
</comment>
<evidence type="ECO:0000313" key="1">
    <source>
        <dbReference type="EMBL" id="KAL0172446.1"/>
    </source>
</evidence>
<dbReference type="EMBL" id="JAMKFB020000016">
    <property type="protein sequence ID" value="KAL0172446.1"/>
    <property type="molecule type" value="Genomic_DNA"/>
</dbReference>
<gene>
    <name evidence="1" type="ORF">M9458_032757</name>
</gene>
<dbReference type="InterPro" id="IPR012478">
    <property type="entry name" value="GSG-1"/>
</dbReference>
<feature type="non-terminal residue" evidence="1">
    <location>
        <position position="1"/>
    </location>
</feature>